<protein>
    <submittedName>
        <fullName evidence="2">SRPBCC domain-containing protein</fullName>
    </submittedName>
</protein>
<evidence type="ECO:0000313" key="2">
    <source>
        <dbReference type="EMBL" id="TMR36889.1"/>
    </source>
</evidence>
<proteinExistence type="predicted"/>
<comment type="caution">
    <text evidence="2">The sequence shown here is derived from an EMBL/GenBank/DDBJ whole genome shotgun (WGS) entry which is preliminary data.</text>
</comment>
<dbReference type="OrthoDB" id="9810827at2"/>
<dbReference type="Pfam" id="PF10604">
    <property type="entry name" value="Polyketide_cyc2"/>
    <property type="match status" value="1"/>
</dbReference>
<dbReference type="PANTHER" id="PTHR36166:SF1">
    <property type="entry name" value="SRPBCC DOMAIN-CONTAINING PROTEIN"/>
    <property type="match status" value="1"/>
</dbReference>
<name>A0A5S4GVU6_9ACTN</name>
<dbReference type="SUPFAM" id="SSF55961">
    <property type="entry name" value="Bet v1-like"/>
    <property type="match status" value="1"/>
</dbReference>
<reference evidence="2 3" key="1">
    <citation type="submission" date="2019-05" db="EMBL/GenBank/DDBJ databases">
        <title>Draft genome sequence of Actinomadura geliboluensis A8036.</title>
        <authorList>
            <person name="Saricaoglu S."/>
            <person name="Isik K."/>
        </authorList>
    </citation>
    <scope>NUCLEOTIDE SEQUENCE [LARGE SCALE GENOMIC DNA]</scope>
    <source>
        <strain evidence="2 3">A8036</strain>
    </source>
</reference>
<evidence type="ECO:0000313" key="3">
    <source>
        <dbReference type="Proteomes" id="UP000305238"/>
    </source>
</evidence>
<keyword evidence="3" id="KW-1185">Reference proteome</keyword>
<dbReference type="RefSeq" id="WP_138637937.1">
    <property type="nucleotide sequence ID" value="NZ_VCKZ01000139.1"/>
</dbReference>
<dbReference type="InterPro" id="IPR023393">
    <property type="entry name" value="START-like_dom_sf"/>
</dbReference>
<feature type="transmembrane region" description="Helical" evidence="1">
    <location>
        <begin position="25"/>
        <end position="42"/>
    </location>
</feature>
<accession>A0A5S4GVU6</accession>
<keyword evidence="1" id="KW-0472">Membrane</keyword>
<dbReference type="InterPro" id="IPR019587">
    <property type="entry name" value="Polyketide_cyclase/dehydratase"/>
</dbReference>
<dbReference type="PANTHER" id="PTHR36166">
    <property type="entry name" value="CHROMOSOME 9, WHOLE GENOME SHOTGUN SEQUENCE"/>
    <property type="match status" value="1"/>
</dbReference>
<evidence type="ECO:0000256" key="1">
    <source>
        <dbReference type="SAM" id="Phobius"/>
    </source>
</evidence>
<dbReference type="CDD" id="cd07822">
    <property type="entry name" value="SRPBCC_4"/>
    <property type="match status" value="1"/>
</dbReference>
<organism evidence="2 3">
    <name type="scientific">Actinomadura geliboluensis</name>
    <dbReference type="NCBI Taxonomy" id="882440"/>
    <lineage>
        <taxon>Bacteria</taxon>
        <taxon>Bacillati</taxon>
        <taxon>Actinomycetota</taxon>
        <taxon>Actinomycetes</taxon>
        <taxon>Streptosporangiales</taxon>
        <taxon>Thermomonosporaceae</taxon>
        <taxon>Actinomadura</taxon>
    </lineage>
</organism>
<sequence length="191" mass="21144">MTIAPSTPARPDHGERAPRRRRRRLLAALAVVAALLAGYTAWTNLRPFTLRTSIELDATPEQVWTVLADLPAYAQWNPFIVSSEGRLEKGATLRNVLRDSGGDTTFTPTVLAADPGRELRWIGKIGPGGVFDGEHRFRIEPIAPGRVRLIQSEEFSGVAVPFVRGQLTDRTLPQFHAMNKALAQRLKDVRS</sequence>
<dbReference type="AlphaFoldDB" id="A0A5S4GVU6"/>
<gene>
    <name evidence="2" type="ORF">ETD96_19695</name>
</gene>
<dbReference type="EMBL" id="VCKZ01000139">
    <property type="protein sequence ID" value="TMR36889.1"/>
    <property type="molecule type" value="Genomic_DNA"/>
</dbReference>
<keyword evidence="1" id="KW-0812">Transmembrane</keyword>
<dbReference type="Gene3D" id="3.30.530.20">
    <property type="match status" value="1"/>
</dbReference>
<keyword evidence="1" id="KW-1133">Transmembrane helix</keyword>
<dbReference type="Proteomes" id="UP000305238">
    <property type="component" value="Unassembled WGS sequence"/>
</dbReference>